<dbReference type="Proteomes" id="UP001060085">
    <property type="component" value="Linkage Group LG02"/>
</dbReference>
<dbReference type="EMBL" id="CM044702">
    <property type="protein sequence ID" value="KAI5676374.1"/>
    <property type="molecule type" value="Genomic_DNA"/>
</dbReference>
<gene>
    <name evidence="1" type="ORF">M9H77_07324</name>
</gene>
<proteinExistence type="predicted"/>
<sequence length="277" mass="30511">MKIRDKDKTTDNPTYGGTLDYVNKFHVDNFSMEDLDLCLKLFGLNRIAECNYIMQWKDGEIHMMTIMSETDVSLMCGDGEKTGAPDIYVVVERGSWNRLPKKIGKRLELVEDGGAFVPPSKKTRTLKKGQNRKLLSHGRESLAGSFEADVSLNMGSNEQLKNKQKEAVEGCIKKQVQKEVKGGAEAAGSVGEGKGAARVQEEVKGCAEVAGDDKQSTGVSSFCDSEYAISDEDVRIWCNLEKQRQKNSNEAGPSQVRQEEVALGGDEDQQPLAIIAR</sequence>
<name>A0ACC0BUS5_CATRO</name>
<evidence type="ECO:0000313" key="2">
    <source>
        <dbReference type="Proteomes" id="UP001060085"/>
    </source>
</evidence>
<accession>A0ACC0BUS5</accession>
<organism evidence="1 2">
    <name type="scientific">Catharanthus roseus</name>
    <name type="common">Madagascar periwinkle</name>
    <name type="synonym">Vinca rosea</name>
    <dbReference type="NCBI Taxonomy" id="4058"/>
    <lineage>
        <taxon>Eukaryota</taxon>
        <taxon>Viridiplantae</taxon>
        <taxon>Streptophyta</taxon>
        <taxon>Embryophyta</taxon>
        <taxon>Tracheophyta</taxon>
        <taxon>Spermatophyta</taxon>
        <taxon>Magnoliopsida</taxon>
        <taxon>eudicotyledons</taxon>
        <taxon>Gunneridae</taxon>
        <taxon>Pentapetalae</taxon>
        <taxon>asterids</taxon>
        <taxon>lamiids</taxon>
        <taxon>Gentianales</taxon>
        <taxon>Apocynaceae</taxon>
        <taxon>Rauvolfioideae</taxon>
        <taxon>Vinceae</taxon>
        <taxon>Catharanthinae</taxon>
        <taxon>Catharanthus</taxon>
    </lineage>
</organism>
<evidence type="ECO:0000313" key="1">
    <source>
        <dbReference type="EMBL" id="KAI5676374.1"/>
    </source>
</evidence>
<reference evidence="2" key="1">
    <citation type="journal article" date="2023" name="Nat. Plants">
        <title>Single-cell RNA sequencing provides a high-resolution roadmap for understanding the multicellular compartmentation of specialized metabolism.</title>
        <authorList>
            <person name="Sun S."/>
            <person name="Shen X."/>
            <person name="Li Y."/>
            <person name="Li Y."/>
            <person name="Wang S."/>
            <person name="Li R."/>
            <person name="Zhang H."/>
            <person name="Shen G."/>
            <person name="Guo B."/>
            <person name="Wei J."/>
            <person name="Xu J."/>
            <person name="St-Pierre B."/>
            <person name="Chen S."/>
            <person name="Sun C."/>
        </authorList>
    </citation>
    <scope>NUCLEOTIDE SEQUENCE [LARGE SCALE GENOMIC DNA]</scope>
</reference>
<comment type="caution">
    <text evidence="1">The sequence shown here is derived from an EMBL/GenBank/DDBJ whole genome shotgun (WGS) entry which is preliminary data.</text>
</comment>
<keyword evidence="2" id="KW-1185">Reference proteome</keyword>
<protein>
    <submittedName>
        <fullName evidence="1">Uncharacterized protein</fullName>
    </submittedName>
</protein>